<protein>
    <submittedName>
        <fullName evidence="2">Glycolipid 2-alpha-mannosyltransferase</fullName>
    </submittedName>
</protein>
<accession>A0A7S9XHN0</accession>
<dbReference type="GO" id="GO:0016020">
    <property type="term" value="C:membrane"/>
    <property type="evidence" value="ECO:0007669"/>
    <property type="project" value="InterPro"/>
</dbReference>
<dbReference type="PANTHER" id="PTHR31121:SF6">
    <property type="entry name" value="ALPHA-1,2 MANNOSYLTRANSFERASE KTR1"/>
    <property type="match status" value="1"/>
</dbReference>
<keyword evidence="2" id="KW-0328">Glycosyltransferase</keyword>
<proteinExistence type="predicted"/>
<dbReference type="Gene3D" id="3.90.550.10">
    <property type="entry name" value="Spore Coat Polysaccharide Biosynthesis Protein SpsA, Chain A"/>
    <property type="match status" value="1"/>
</dbReference>
<name>A0A7S9XHN0_9VIRU</name>
<evidence type="ECO:0000256" key="1">
    <source>
        <dbReference type="ARBA" id="ARBA00022679"/>
    </source>
</evidence>
<dbReference type="InterPro" id="IPR002685">
    <property type="entry name" value="Glyco_trans_15"/>
</dbReference>
<dbReference type="Pfam" id="PF01793">
    <property type="entry name" value="Glyco_transf_15"/>
    <property type="match status" value="1"/>
</dbReference>
<dbReference type="EMBL" id="MW030606">
    <property type="protein sequence ID" value="QPI16810.1"/>
    <property type="molecule type" value="Genomic_DNA"/>
</dbReference>
<reference evidence="2" key="1">
    <citation type="submission" date="2020-08" db="EMBL/GenBank/DDBJ databases">
        <title>Bridging the membrane lipid divide: bacteria of the FCB group superphylum have the potential to synthesize archaeal ether lipids.</title>
        <authorList>
            <person name="Villanueva L."/>
            <person name="von Meijenfeldt F.A.B."/>
            <person name="Westbye A.B."/>
            <person name="Yadav S."/>
            <person name="Hopmans E.C."/>
            <person name="Dutilh B.E."/>
            <person name="Sinninghe Damste J.S."/>
        </authorList>
    </citation>
    <scope>NUCLEOTIDE SEQUENCE</scope>
    <source>
        <strain evidence="2">NIOZ-UU159</strain>
    </source>
</reference>
<dbReference type="GO" id="GO:0006487">
    <property type="term" value="P:protein N-linked glycosylation"/>
    <property type="evidence" value="ECO:0007669"/>
    <property type="project" value="TreeGrafter"/>
</dbReference>
<dbReference type="PANTHER" id="PTHR31121">
    <property type="entry name" value="ALPHA-1,2 MANNOSYLTRANSFERASE KTR1"/>
    <property type="match status" value="1"/>
</dbReference>
<dbReference type="SUPFAM" id="SSF53448">
    <property type="entry name" value="Nucleotide-diphospho-sugar transferases"/>
    <property type="match status" value="1"/>
</dbReference>
<evidence type="ECO:0000313" key="2">
    <source>
        <dbReference type="EMBL" id="QPI16810.1"/>
    </source>
</evidence>
<gene>
    <name evidence="2" type="ORF">NIOZUU159_00306</name>
</gene>
<sequence>MLKAAIYILTQNTPERKIYLKTCLYFLFKNFNFKYKYPVIILHEGDYDNNSKNEILLSIRGECKDIVKFQELDKNDFKIPDHIDKLKMEKCIDVNPVPYWRNDKYRIMCNFWIKHFFKYCKEYDYVMRIDDDSIIEEPITEDMFQIMKDKDFNYISNIIHIDCSICNYGMKDFFEDIYPNKKEKIKELFMVHKLDNTSKYFNKFKEIYSIINEKEYNETTIDMAMPLMYYNNFFITKPSLWNSKEIKNIINEIDKLGYIFYYRWGDAPLHTLIMTLYDSKKLSKFSFKYSKRLQREAFKDDNGNLHSFMPSTYDNNSCISKK</sequence>
<dbReference type="InterPro" id="IPR029044">
    <property type="entry name" value="Nucleotide-diphossugar_trans"/>
</dbReference>
<dbReference type="GO" id="GO:0000032">
    <property type="term" value="P:cell wall mannoprotein biosynthetic process"/>
    <property type="evidence" value="ECO:0007669"/>
    <property type="project" value="TreeGrafter"/>
</dbReference>
<dbReference type="GO" id="GO:0000026">
    <property type="term" value="F:alpha-1,2-mannosyltransferase activity"/>
    <property type="evidence" value="ECO:0007669"/>
    <property type="project" value="TreeGrafter"/>
</dbReference>
<organism evidence="2">
    <name type="scientific">Virus NIOZ-UU159</name>
    <dbReference type="NCBI Taxonomy" id="2763270"/>
    <lineage>
        <taxon>Viruses</taxon>
    </lineage>
</organism>
<keyword evidence="1 2" id="KW-0808">Transferase</keyword>